<organism evidence="2">
    <name type="scientific">gut metagenome</name>
    <dbReference type="NCBI Taxonomy" id="749906"/>
    <lineage>
        <taxon>unclassified sequences</taxon>
        <taxon>metagenomes</taxon>
        <taxon>organismal metagenomes</taxon>
    </lineage>
</organism>
<gene>
    <name evidence="2" type="ORF">EVA_18534</name>
</gene>
<evidence type="ECO:0000313" key="2">
    <source>
        <dbReference type="EMBL" id="EJW93359.1"/>
    </source>
</evidence>
<dbReference type="EMBL" id="AMCI01007016">
    <property type="protein sequence ID" value="EJW93359.1"/>
    <property type="molecule type" value="Genomic_DNA"/>
</dbReference>
<reference evidence="2" key="1">
    <citation type="journal article" date="2012" name="PLoS ONE">
        <title>Gene sets for utilization of primary and secondary nutrition supplies in the distal gut of endangered iberian lynx.</title>
        <authorList>
            <person name="Alcaide M."/>
            <person name="Messina E."/>
            <person name="Richter M."/>
            <person name="Bargiela R."/>
            <person name="Peplies J."/>
            <person name="Huws S.A."/>
            <person name="Newbold C.J."/>
            <person name="Golyshin P.N."/>
            <person name="Simon M.A."/>
            <person name="Lopez G."/>
            <person name="Yakimov M.M."/>
            <person name="Ferrer M."/>
        </authorList>
    </citation>
    <scope>NUCLEOTIDE SEQUENCE</scope>
</reference>
<proteinExistence type="predicted"/>
<protein>
    <submittedName>
        <fullName evidence="2">Uncharacterized protein</fullName>
    </submittedName>
</protein>
<feature type="region of interest" description="Disordered" evidence="1">
    <location>
        <begin position="54"/>
        <end position="76"/>
    </location>
</feature>
<dbReference type="AlphaFoldDB" id="J9G191"/>
<name>J9G191_9ZZZZ</name>
<accession>J9G191</accession>
<evidence type="ECO:0000256" key="1">
    <source>
        <dbReference type="SAM" id="MobiDB-lite"/>
    </source>
</evidence>
<sequence>MMAIHTAANIASLFFLRRFRASAQRVRVGFSEPSELAAASHAAKALALISSMGYRTSPPSYLSLESPRRIRGSRKA</sequence>
<comment type="caution">
    <text evidence="2">The sequence shown here is derived from an EMBL/GenBank/DDBJ whole genome shotgun (WGS) entry which is preliminary data.</text>
</comment>